<feature type="domain" description="Type I restriction enzyme HindI endonuclease subunit-like C-terminal" evidence="1">
    <location>
        <begin position="2"/>
        <end position="42"/>
    </location>
</feature>
<dbReference type="Pfam" id="PF11867">
    <property type="entry name" value="T1RH-like_C"/>
    <property type="match status" value="1"/>
</dbReference>
<dbReference type="Proteomes" id="UP001145050">
    <property type="component" value="Unassembled WGS sequence"/>
</dbReference>
<dbReference type="InterPro" id="IPR021810">
    <property type="entry name" value="T1RH-like_C"/>
</dbReference>
<comment type="caution">
    <text evidence="2">The sequence shown here is derived from an EMBL/GenBank/DDBJ whole genome shotgun (WGS) entry which is preliminary data.</text>
</comment>
<dbReference type="EMBL" id="JAMQKB010000014">
    <property type="protein sequence ID" value="MDC3425374.1"/>
    <property type="molecule type" value="Genomic_DNA"/>
</dbReference>
<gene>
    <name evidence="2" type="ORF">NC797_12775</name>
</gene>
<evidence type="ECO:0000313" key="3">
    <source>
        <dbReference type="Proteomes" id="UP001145050"/>
    </source>
</evidence>
<evidence type="ECO:0000313" key="2">
    <source>
        <dbReference type="EMBL" id="MDC3425374.1"/>
    </source>
</evidence>
<reference evidence="2" key="1">
    <citation type="submission" date="2022-06" db="EMBL/GenBank/DDBJ databases">
        <title>Aquibacillus sp. a new bacterium isolated from soil saline samples.</title>
        <authorList>
            <person name="Galisteo C."/>
            <person name="De La Haba R."/>
            <person name="Sanchez-Porro C."/>
            <person name="Ventosa A."/>
        </authorList>
    </citation>
    <scope>NUCLEOTIDE SEQUENCE</scope>
    <source>
        <strain evidence="2">3ASR75-11</strain>
    </source>
</reference>
<keyword evidence="3" id="KW-1185">Reference proteome</keyword>
<protein>
    <submittedName>
        <fullName evidence="2">DUF3387 domain-containing protein</fullName>
    </submittedName>
</protein>
<organism evidence="2 3">
    <name type="scientific">Terrihalobacillus insolitus</name>
    <dbReference type="NCBI Taxonomy" id="2950438"/>
    <lineage>
        <taxon>Bacteria</taxon>
        <taxon>Bacillati</taxon>
        <taxon>Bacillota</taxon>
        <taxon>Bacilli</taxon>
        <taxon>Bacillales</taxon>
        <taxon>Bacillaceae</taxon>
        <taxon>Terrihalobacillus</taxon>
    </lineage>
</organism>
<evidence type="ECO:0000259" key="1">
    <source>
        <dbReference type="Pfam" id="PF11867"/>
    </source>
</evidence>
<sequence>MRKSAQAGMRRIIKRLLKKYDYPPKQVKNALDVVMRQVELMCGNVKVEDMQANRAAETSGEYNV</sequence>
<accession>A0A9X3WY04</accession>
<proteinExistence type="predicted"/>
<name>A0A9X3WY04_9BACI</name>
<dbReference type="AlphaFoldDB" id="A0A9X3WY04"/>